<evidence type="ECO:0000313" key="18">
    <source>
        <dbReference type="Proteomes" id="UP000823889"/>
    </source>
</evidence>
<dbReference type="InterPro" id="IPR032456">
    <property type="entry name" value="Peptidase_M48_N"/>
</dbReference>
<dbReference type="PANTHER" id="PTHR10120">
    <property type="entry name" value="CAAX PRENYL PROTEASE 1"/>
    <property type="match status" value="1"/>
</dbReference>
<dbReference type="Pfam" id="PF01435">
    <property type="entry name" value="Peptidase_M48"/>
    <property type="match status" value="1"/>
</dbReference>
<dbReference type="InterPro" id="IPR027057">
    <property type="entry name" value="CAXX_Prtase_1"/>
</dbReference>
<comment type="subcellular location">
    <subcellularLocation>
        <location evidence="1">Endoplasmic reticulum membrane</location>
        <topology evidence="1">Multi-pass membrane protein</topology>
    </subcellularLocation>
</comment>
<protein>
    <submittedName>
        <fullName evidence="17">M48 family metallopeptidase</fullName>
    </submittedName>
</protein>
<feature type="binding site" evidence="12">
    <location>
        <position position="358"/>
    </location>
    <ligand>
        <name>Zn(2+)</name>
        <dbReference type="ChEBI" id="CHEBI:29105"/>
        <note>catalytic</note>
    </ligand>
</feature>
<comment type="similarity">
    <text evidence="13">Belongs to the peptidase M48 family.</text>
</comment>
<feature type="transmembrane region" description="Helical" evidence="14">
    <location>
        <begin position="6"/>
        <end position="23"/>
    </location>
</feature>
<evidence type="ECO:0000256" key="1">
    <source>
        <dbReference type="ARBA" id="ARBA00004477"/>
    </source>
</evidence>
<feature type="domain" description="CAAX prenyl protease 1 N-terminal" evidence="16">
    <location>
        <begin position="25"/>
        <end position="203"/>
    </location>
</feature>
<evidence type="ECO:0000256" key="12">
    <source>
        <dbReference type="PIRSR" id="PIRSR627057-2"/>
    </source>
</evidence>
<dbReference type="InterPro" id="IPR001915">
    <property type="entry name" value="Peptidase_M48"/>
</dbReference>
<keyword evidence="9 13" id="KW-0482">Metalloprotease</keyword>
<evidence type="ECO:0000256" key="5">
    <source>
        <dbReference type="ARBA" id="ARBA00022801"/>
    </source>
</evidence>
<feature type="active site" evidence="11">
    <location>
        <position position="277"/>
    </location>
</feature>
<evidence type="ECO:0000256" key="11">
    <source>
        <dbReference type="PIRSR" id="PIRSR627057-1"/>
    </source>
</evidence>
<organism evidence="17 18">
    <name type="scientific">Candidatus Paenalcaligenes intestinipullorum</name>
    <dbReference type="NCBI Taxonomy" id="2838718"/>
    <lineage>
        <taxon>Bacteria</taxon>
        <taxon>Pseudomonadati</taxon>
        <taxon>Pseudomonadota</taxon>
        <taxon>Betaproteobacteria</taxon>
        <taxon>Burkholderiales</taxon>
        <taxon>Alcaligenaceae</taxon>
        <taxon>Paenalcaligenes</taxon>
    </lineage>
</organism>
<keyword evidence="6" id="KW-0256">Endoplasmic reticulum</keyword>
<feature type="transmembrane region" description="Helical" evidence="14">
    <location>
        <begin position="146"/>
        <end position="167"/>
    </location>
</feature>
<comment type="cofactor">
    <cofactor evidence="12 13">
        <name>Zn(2+)</name>
        <dbReference type="ChEBI" id="CHEBI:29105"/>
    </cofactor>
    <text evidence="12 13">Binds 1 zinc ion per subunit.</text>
</comment>
<comment type="caution">
    <text evidence="17">The sequence shown here is derived from an EMBL/GenBank/DDBJ whole genome shotgun (WGS) entry which is preliminary data.</text>
</comment>
<gene>
    <name evidence="17" type="ORF">H9906_01060</name>
</gene>
<evidence type="ECO:0000259" key="16">
    <source>
        <dbReference type="Pfam" id="PF16491"/>
    </source>
</evidence>
<keyword evidence="10 14" id="KW-0472">Membrane</keyword>
<reference evidence="17" key="2">
    <citation type="submission" date="2021-04" db="EMBL/GenBank/DDBJ databases">
        <authorList>
            <person name="Gilroy R."/>
        </authorList>
    </citation>
    <scope>NUCLEOTIDE SEQUENCE</scope>
    <source>
        <strain evidence="17">9264</strain>
    </source>
</reference>
<dbReference type="FunFam" id="3.30.2010.10:FF:000002">
    <property type="entry name" value="CAAX prenyl protease"/>
    <property type="match status" value="1"/>
</dbReference>
<keyword evidence="4 12" id="KW-0479">Metal-binding</keyword>
<feature type="binding site" evidence="12">
    <location>
        <position position="280"/>
    </location>
    <ligand>
        <name>Zn(2+)</name>
        <dbReference type="ChEBI" id="CHEBI:29105"/>
        <note>catalytic</note>
    </ligand>
</feature>
<feature type="transmembrane region" description="Helical" evidence="14">
    <location>
        <begin position="68"/>
        <end position="90"/>
    </location>
</feature>
<dbReference type="GO" id="GO:0071586">
    <property type="term" value="P:CAAX-box protein processing"/>
    <property type="evidence" value="ECO:0007669"/>
    <property type="project" value="InterPro"/>
</dbReference>
<feature type="transmembrane region" description="Helical" evidence="14">
    <location>
        <begin position="179"/>
        <end position="201"/>
    </location>
</feature>
<keyword evidence="3 14" id="KW-0812">Transmembrane</keyword>
<evidence type="ECO:0000256" key="6">
    <source>
        <dbReference type="ARBA" id="ARBA00022824"/>
    </source>
</evidence>
<keyword evidence="8 14" id="KW-1133">Transmembrane helix</keyword>
<evidence type="ECO:0000259" key="15">
    <source>
        <dbReference type="Pfam" id="PF01435"/>
    </source>
</evidence>
<feature type="transmembrane region" description="Helical" evidence="14">
    <location>
        <begin position="102"/>
        <end position="125"/>
    </location>
</feature>
<evidence type="ECO:0000256" key="13">
    <source>
        <dbReference type="RuleBase" id="RU003983"/>
    </source>
</evidence>
<dbReference type="GO" id="GO:0004222">
    <property type="term" value="F:metalloendopeptidase activity"/>
    <property type="evidence" value="ECO:0007669"/>
    <property type="project" value="InterPro"/>
</dbReference>
<dbReference type="Pfam" id="PF16491">
    <property type="entry name" value="Peptidase_M48_N"/>
    <property type="match status" value="1"/>
</dbReference>
<sequence length="421" mass="47993">MNFLYVFLIFLLGALIVRQWLSWRQIRYVARHRNQLPPEFAQSLSLHAHQRAADYTIAKEQLRLIEGFVDTAVVISFTLLGGLQVLDLFWARHVPHELWRQIGLVMSVLGISALISLPFRAWSVFKIEAHFGFNRLTPKLFLRDTLLGLGLMAGLGVACLAVILSLMQLGSHSWPLYAWGFWVLFNLLLIWAYPAFIAPLFNRFQPLDRPELQNRIQGLVQRCGFTLAGLFVMDGSRRSSHGNAYFTGLGNLKRIVFFDTLLSRLNDEEVEAVLAHELGHFKHKHILKRMLVNFGGALVFFFALAWLSQKVWFYTSLGVLPQLAGANDGLALVLFFICVPVFTFWLSPISHFLSRKNEYEADAYAIAHTQASALRNALLKLYKDNAATLTPDPVYSSFYDTHPPALQRIRFIDRHDPTSFS</sequence>
<evidence type="ECO:0000256" key="9">
    <source>
        <dbReference type="ARBA" id="ARBA00023049"/>
    </source>
</evidence>
<evidence type="ECO:0000256" key="4">
    <source>
        <dbReference type="ARBA" id="ARBA00022723"/>
    </source>
</evidence>
<feature type="transmembrane region" description="Helical" evidence="14">
    <location>
        <begin position="290"/>
        <end position="309"/>
    </location>
</feature>
<feature type="binding site" evidence="12">
    <location>
        <position position="276"/>
    </location>
    <ligand>
        <name>Zn(2+)</name>
        <dbReference type="ChEBI" id="CHEBI:29105"/>
        <note>catalytic</note>
    </ligand>
</feature>
<reference evidence="17" key="1">
    <citation type="journal article" date="2021" name="PeerJ">
        <title>Extensive microbial diversity within the chicken gut microbiome revealed by metagenomics and culture.</title>
        <authorList>
            <person name="Gilroy R."/>
            <person name="Ravi A."/>
            <person name="Getino M."/>
            <person name="Pursley I."/>
            <person name="Horton D.L."/>
            <person name="Alikhan N.F."/>
            <person name="Baker D."/>
            <person name="Gharbi K."/>
            <person name="Hall N."/>
            <person name="Watson M."/>
            <person name="Adriaenssens E.M."/>
            <person name="Foster-Nyarko E."/>
            <person name="Jarju S."/>
            <person name="Secka A."/>
            <person name="Antonio M."/>
            <person name="Oren A."/>
            <person name="Chaudhuri R.R."/>
            <person name="La Ragione R."/>
            <person name="Hildebrand F."/>
            <person name="Pallen M.J."/>
        </authorList>
    </citation>
    <scope>NUCLEOTIDE SEQUENCE</scope>
    <source>
        <strain evidence="17">9264</strain>
    </source>
</reference>
<feature type="active site" description="Proton donor" evidence="11">
    <location>
        <position position="362"/>
    </location>
</feature>
<dbReference type="Proteomes" id="UP000823889">
    <property type="component" value="Unassembled WGS sequence"/>
</dbReference>
<name>A0A9D2RGM5_9BURK</name>
<evidence type="ECO:0000256" key="7">
    <source>
        <dbReference type="ARBA" id="ARBA00022833"/>
    </source>
</evidence>
<keyword evidence="5 13" id="KW-0378">Hydrolase</keyword>
<evidence type="ECO:0000256" key="8">
    <source>
        <dbReference type="ARBA" id="ARBA00022989"/>
    </source>
</evidence>
<evidence type="ECO:0000313" key="17">
    <source>
        <dbReference type="EMBL" id="HJD43604.1"/>
    </source>
</evidence>
<dbReference type="CDD" id="cd07343">
    <property type="entry name" value="M48A_Zmpste24p_like"/>
    <property type="match status" value="1"/>
</dbReference>
<feature type="transmembrane region" description="Helical" evidence="14">
    <location>
        <begin position="329"/>
        <end position="347"/>
    </location>
</feature>
<dbReference type="GO" id="GO:0046872">
    <property type="term" value="F:metal ion binding"/>
    <property type="evidence" value="ECO:0007669"/>
    <property type="project" value="UniProtKB-KW"/>
</dbReference>
<dbReference type="EMBL" id="DWUQ01000021">
    <property type="protein sequence ID" value="HJD43604.1"/>
    <property type="molecule type" value="Genomic_DNA"/>
</dbReference>
<evidence type="ECO:0000256" key="10">
    <source>
        <dbReference type="ARBA" id="ARBA00023136"/>
    </source>
</evidence>
<evidence type="ECO:0000256" key="14">
    <source>
        <dbReference type="SAM" id="Phobius"/>
    </source>
</evidence>
<evidence type="ECO:0000256" key="3">
    <source>
        <dbReference type="ARBA" id="ARBA00022692"/>
    </source>
</evidence>
<dbReference type="Gene3D" id="3.30.2010.10">
    <property type="entry name" value="Metalloproteases ('zincins'), catalytic domain"/>
    <property type="match status" value="1"/>
</dbReference>
<keyword evidence="7 12" id="KW-0862">Zinc</keyword>
<keyword evidence="2 13" id="KW-0645">Protease</keyword>
<dbReference type="AlphaFoldDB" id="A0A9D2RGM5"/>
<feature type="domain" description="Peptidase M48" evidence="15">
    <location>
        <begin position="207"/>
        <end position="414"/>
    </location>
</feature>
<proteinExistence type="inferred from homology"/>
<evidence type="ECO:0000256" key="2">
    <source>
        <dbReference type="ARBA" id="ARBA00022670"/>
    </source>
</evidence>
<accession>A0A9D2RGM5</accession>